<keyword evidence="3" id="KW-1185">Reference proteome</keyword>
<accession>A0A3N9UHV0</accession>
<proteinExistence type="predicted"/>
<dbReference type="EMBL" id="RRCT01000006">
    <property type="protein sequence ID" value="RQW75038.1"/>
    <property type="molecule type" value="Genomic_DNA"/>
</dbReference>
<dbReference type="Gene3D" id="2.30.30.240">
    <property type="entry name" value="PRC-barrel domain"/>
    <property type="match status" value="1"/>
</dbReference>
<dbReference type="PANTHER" id="PTHR40061">
    <property type="entry name" value="SPORULATION PROTEIN YLMC-RELATED"/>
    <property type="match status" value="1"/>
</dbReference>
<dbReference type="SUPFAM" id="SSF50346">
    <property type="entry name" value="PRC-barrel domain"/>
    <property type="match status" value="1"/>
</dbReference>
<dbReference type="AlphaFoldDB" id="A0A3N9UHV0"/>
<dbReference type="InterPro" id="IPR011033">
    <property type="entry name" value="PRC_barrel-like_sf"/>
</dbReference>
<dbReference type="InterPro" id="IPR014238">
    <property type="entry name" value="Spore_YlmC/YmxH"/>
</dbReference>
<dbReference type="RefSeq" id="WP_124764086.1">
    <property type="nucleotide sequence ID" value="NZ_JAFBDY010000005.1"/>
</dbReference>
<dbReference type="PANTHER" id="PTHR40061:SF1">
    <property type="entry name" value="SPORULATION PROTEIN YLMC-RELATED"/>
    <property type="match status" value="1"/>
</dbReference>
<reference evidence="2 3" key="1">
    <citation type="journal article" date="2013" name="J. Microbiol.">
        <title>Lysinibacillus chungkukjangi sp. nov., isolated from Chungkukjang, Korean fermented soybean food.</title>
        <authorList>
            <person name="Kim S.J."/>
            <person name="Jang Y.H."/>
            <person name="Hamada M."/>
            <person name="Ahn J.H."/>
            <person name="Weon H.Y."/>
            <person name="Suzuki K."/>
            <person name="Whang K.S."/>
            <person name="Kwon S.W."/>
        </authorList>
    </citation>
    <scope>NUCLEOTIDE SEQUENCE [LARGE SCALE GENOMIC DNA]</scope>
    <source>
        <strain evidence="2 3">MCCC 1A12701</strain>
    </source>
</reference>
<dbReference type="Proteomes" id="UP000274033">
    <property type="component" value="Unassembled WGS sequence"/>
</dbReference>
<comment type="caution">
    <text evidence="2">The sequence shown here is derived from an EMBL/GenBank/DDBJ whole genome shotgun (WGS) entry which is preliminary data.</text>
</comment>
<dbReference type="Pfam" id="PF05239">
    <property type="entry name" value="PRC"/>
    <property type="match status" value="1"/>
</dbReference>
<protein>
    <submittedName>
        <fullName evidence="2">YlmC/YmxH family sporulation protein</fullName>
    </submittedName>
</protein>
<dbReference type="OrthoDB" id="2468688at2"/>
<dbReference type="InterPro" id="IPR027275">
    <property type="entry name" value="PRC-brl_dom"/>
</dbReference>
<name>A0A3N9UHV0_9BACI</name>
<gene>
    <name evidence="2" type="ORF">EBB45_08660</name>
</gene>
<evidence type="ECO:0000313" key="3">
    <source>
        <dbReference type="Proteomes" id="UP000274033"/>
    </source>
</evidence>
<organism evidence="2 3">
    <name type="scientific">Lysinibacillus composti</name>
    <dbReference type="NCBI Taxonomy" id="720633"/>
    <lineage>
        <taxon>Bacteria</taxon>
        <taxon>Bacillati</taxon>
        <taxon>Bacillota</taxon>
        <taxon>Bacilli</taxon>
        <taxon>Bacillales</taxon>
        <taxon>Bacillaceae</taxon>
        <taxon>Lysinibacillus</taxon>
    </lineage>
</organism>
<evidence type="ECO:0000313" key="2">
    <source>
        <dbReference type="EMBL" id="RQW75038.1"/>
    </source>
</evidence>
<feature type="domain" description="PRC-barrel" evidence="1">
    <location>
        <begin position="2"/>
        <end position="78"/>
    </location>
</feature>
<dbReference type="NCBIfam" id="TIGR02888">
    <property type="entry name" value="spore_YlmC_YmxH"/>
    <property type="match status" value="1"/>
</dbReference>
<evidence type="ECO:0000259" key="1">
    <source>
        <dbReference type="Pfam" id="PF05239"/>
    </source>
</evidence>
<sequence>MRFSTVQQKEIIEAESGRFVGYVIDAEVDESTGRIVAFLVSEPKKFLSFMNSEESVRKVSINDILVVGKDVILVKAIYD</sequence>